<dbReference type="InterPro" id="IPR036400">
    <property type="entry name" value="Cyt_B5-like_heme/steroid_sf"/>
</dbReference>
<evidence type="ECO:0000259" key="7">
    <source>
        <dbReference type="PROSITE" id="PS50255"/>
    </source>
</evidence>
<evidence type="ECO:0000256" key="1">
    <source>
        <dbReference type="ARBA" id="ARBA00022617"/>
    </source>
</evidence>
<dbReference type="PANTHER" id="PTHR19359:SF149">
    <property type="entry name" value="CYTOCHROME B5 HEME-BINDING DOMAIN-CONTAINING PROTEIN"/>
    <property type="match status" value="1"/>
</dbReference>
<name>A0AAV9IWZ5_CYACA</name>
<protein>
    <recommendedName>
        <fullName evidence="7">Cytochrome b5 heme-binding domain-containing protein</fullName>
    </recommendedName>
</protein>
<comment type="caution">
    <text evidence="8">The sequence shown here is derived from an EMBL/GenBank/DDBJ whole genome shotgun (WGS) entry which is preliminary data.</text>
</comment>
<proteinExistence type="inferred from homology"/>
<feature type="transmembrane region" description="Helical" evidence="5">
    <location>
        <begin position="6"/>
        <end position="21"/>
    </location>
</feature>
<dbReference type="GO" id="GO:0016020">
    <property type="term" value="C:membrane"/>
    <property type="evidence" value="ECO:0007669"/>
    <property type="project" value="TreeGrafter"/>
</dbReference>
<dbReference type="GO" id="GO:0046872">
    <property type="term" value="F:metal ion binding"/>
    <property type="evidence" value="ECO:0007669"/>
    <property type="project" value="UniProtKB-UniRule"/>
</dbReference>
<feature type="region of interest" description="Disordered" evidence="6">
    <location>
        <begin position="32"/>
        <end position="55"/>
    </location>
</feature>
<dbReference type="Proteomes" id="UP001301350">
    <property type="component" value="Unassembled WGS sequence"/>
</dbReference>
<keyword evidence="5" id="KW-1133">Transmembrane helix</keyword>
<dbReference type="PANTHER" id="PTHR19359">
    <property type="entry name" value="CYTOCHROME B5"/>
    <property type="match status" value="1"/>
</dbReference>
<dbReference type="PROSITE" id="PS50255">
    <property type="entry name" value="CYTOCHROME_B5_2"/>
    <property type="match status" value="1"/>
</dbReference>
<reference evidence="8 9" key="1">
    <citation type="submission" date="2022-07" db="EMBL/GenBank/DDBJ databases">
        <title>Genome-wide signatures of adaptation to extreme environments.</title>
        <authorList>
            <person name="Cho C.H."/>
            <person name="Yoon H.S."/>
        </authorList>
    </citation>
    <scope>NUCLEOTIDE SEQUENCE [LARGE SCALE GENOMIC DNA]</scope>
    <source>
        <strain evidence="8 9">DBV 063 E5</strain>
    </source>
</reference>
<feature type="domain" description="Cytochrome b5 heme-binding" evidence="7">
    <location>
        <begin position="67"/>
        <end position="142"/>
    </location>
</feature>
<dbReference type="InterPro" id="IPR001199">
    <property type="entry name" value="Cyt_B5-like_heme/steroid-bd"/>
</dbReference>
<comment type="similarity">
    <text evidence="4 5">Belongs to the cytochrome b5 family.</text>
</comment>
<dbReference type="Pfam" id="PF00173">
    <property type="entry name" value="Cyt-b5"/>
    <property type="match status" value="1"/>
</dbReference>
<dbReference type="SMART" id="SM01117">
    <property type="entry name" value="Cyt-b5"/>
    <property type="match status" value="1"/>
</dbReference>
<dbReference type="SUPFAM" id="SSF55856">
    <property type="entry name" value="Cytochrome b5-like heme/steroid binding domain"/>
    <property type="match status" value="1"/>
</dbReference>
<dbReference type="GO" id="GO:0020037">
    <property type="term" value="F:heme binding"/>
    <property type="evidence" value="ECO:0007669"/>
    <property type="project" value="UniProtKB-UniRule"/>
</dbReference>
<dbReference type="PRINTS" id="PR00363">
    <property type="entry name" value="CYTOCHROMEB5"/>
</dbReference>
<organism evidence="8 9">
    <name type="scientific">Cyanidium caldarium</name>
    <name type="common">Red alga</name>
    <dbReference type="NCBI Taxonomy" id="2771"/>
    <lineage>
        <taxon>Eukaryota</taxon>
        <taxon>Rhodophyta</taxon>
        <taxon>Bangiophyceae</taxon>
        <taxon>Cyanidiales</taxon>
        <taxon>Cyanidiaceae</taxon>
        <taxon>Cyanidium</taxon>
    </lineage>
</organism>
<dbReference type="FunFam" id="3.10.120.10:FF:000007">
    <property type="entry name" value="Sulfite oxidase, mitochondrial"/>
    <property type="match status" value="1"/>
</dbReference>
<dbReference type="Gene3D" id="3.10.120.10">
    <property type="entry name" value="Cytochrome b5-like heme/steroid binding domain"/>
    <property type="match status" value="1"/>
</dbReference>
<keyword evidence="5" id="KW-0472">Membrane</keyword>
<evidence type="ECO:0000256" key="4">
    <source>
        <dbReference type="ARBA" id="ARBA00038168"/>
    </source>
</evidence>
<dbReference type="InterPro" id="IPR050668">
    <property type="entry name" value="Cytochrome_b5"/>
</dbReference>
<evidence type="ECO:0000256" key="2">
    <source>
        <dbReference type="ARBA" id="ARBA00022723"/>
    </source>
</evidence>
<evidence type="ECO:0000313" key="8">
    <source>
        <dbReference type="EMBL" id="KAK4536635.1"/>
    </source>
</evidence>
<accession>A0AAV9IWZ5</accession>
<dbReference type="InterPro" id="IPR018506">
    <property type="entry name" value="Cyt_B5_heme-BS"/>
</dbReference>
<keyword evidence="3 5" id="KW-0408">Iron</keyword>
<gene>
    <name evidence="8" type="ORF">CDCA_CDCA09G2660</name>
</gene>
<keyword evidence="1 5" id="KW-0349">Heme</keyword>
<evidence type="ECO:0000256" key="6">
    <source>
        <dbReference type="SAM" id="MobiDB-lite"/>
    </source>
</evidence>
<keyword evidence="5" id="KW-0812">Transmembrane</keyword>
<keyword evidence="2 5" id="KW-0479">Metal-binding</keyword>
<keyword evidence="9" id="KW-1185">Reference proteome</keyword>
<evidence type="ECO:0000313" key="9">
    <source>
        <dbReference type="Proteomes" id="UP001301350"/>
    </source>
</evidence>
<dbReference type="AlphaFoldDB" id="A0AAV9IWZ5"/>
<evidence type="ECO:0000256" key="3">
    <source>
        <dbReference type="ARBA" id="ARBA00023004"/>
    </source>
</evidence>
<dbReference type="PROSITE" id="PS00191">
    <property type="entry name" value="CYTOCHROME_B5_1"/>
    <property type="match status" value="1"/>
</dbReference>
<evidence type="ECO:0000256" key="5">
    <source>
        <dbReference type="RuleBase" id="RU362121"/>
    </source>
</evidence>
<dbReference type="EMBL" id="JANCYW010000009">
    <property type="protein sequence ID" value="KAK4536635.1"/>
    <property type="molecule type" value="Genomic_DNA"/>
</dbReference>
<sequence length="149" mass="17112">MYLWAGLPYVALFLLLAWWWRRRRQLHRQRALAARTPARSPSRHQPQTSAGGGAYRLGTETVAIAPKRYYTPREVIKHASRDSLWLIIDRRVYDVTNYIDNHPGGEAIMRNAGRDSTAGFHGDQHPDKVHEMLPEFYIGELDDSEEGNG</sequence>